<organism evidence="3 4">
    <name type="scientific">Actinopolymorpha pittospori</name>
    <dbReference type="NCBI Taxonomy" id="648752"/>
    <lineage>
        <taxon>Bacteria</taxon>
        <taxon>Bacillati</taxon>
        <taxon>Actinomycetota</taxon>
        <taxon>Actinomycetes</taxon>
        <taxon>Propionibacteriales</taxon>
        <taxon>Actinopolymorphaceae</taxon>
        <taxon>Actinopolymorpha</taxon>
    </lineage>
</organism>
<feature type="compositionally biased region" description="Polar residues" evidence="1">
    <location>
        <begin position="123"/>
        <end position="134"/>
    </location>
</feature>
<dbReference type="InterPro" id="IPR029068">
    <property type="entry name" value="Glyas_Bleomycin-R_OHBP_Dase"/>
</dbReference>
<dbReference type="InterPro" id="IPR037523">
    <property type="entry name" value="VOC_core"/>
</dbReference>
<dbReference type="PROSITE" id="PS51819">
    <property type="entry name" value="VOC"/>
    <property type="match status" value="1"/>
</dbReference>
<name>A0A927R9T3_9ACTN</name>
<dbReference type="AlphaFoldDB" id="A0A927R9T3"/>
<evidence type="ECO:0000313" key="3">
    <source>
        <dbReference type="EMBL" id="MBE1604305.1"/>
    </source>
</evidence>
<accession>A0A927R9T3</accession>
<sequence>MSTVSVRYIVDDVDAAISFYTTQLGFDLDMHPAPTFAAVSSGDLRLLLSAPGGPGGGGAAMPDGRVPEPGGWNRILVVVEDLEATVKRLQAAGAVFRNEIVTGVGGNALNEPPPGGRARAPYSRTTTLCSGIGP</sequence>
<dbReference type="Pfam" id="PF00903">
    <property type="entry name" value="Glyoxalase"/>
    <property type="match status" value="1"/>
</dbReference>
<reference evidence="3" key="1">
    <citation type="submission" date="2020-10" db="EMBL/GenBank/DDBJ databases">
        <title>Sequencing the genomes of 1000 actinobacteria strains.</title>
        <authorList>
            <person name="Klenk H.-P."/>
        </authorList>
    </citation>
    <scope>NUCLEOTIDE SEQUENCE</scope>
    <source>
        <strain evidence="3">DSM 45354</strain>
    </source>
</reference>
<gene>
    <name evidence="3" type="ORF">HEB94_001153</name>
</gene>
<keyword evidence="3" id="KW-0456">Lyase</keyword>
<evidence type="ECO:0000256" key="1">
    <source>
        <dbReference type="SAM" id="MobiDB-lite"/>
    </source>
</evidence>
<evidence type="ECO:0000313" key="4">
    <source>
        <dbReference type="Proteomes" id="UP000638648"/>
    </source>
</evidence>
<keyword evidence="4" id="KW-1185">Reference proteome</keyword>
<dbReference type="RefSeq" id="WP_192748875.1">
    <property type="nucleotide sequence ID" value="NZ_BAABJL010000045.1"/>
</dbReference>
<dbReference type="Gene3D" id="3.10.180.10">
    <property type="entry name" value="2,3-Dihydroxybiphenyl 1,2-Dioxygenase, domain 1"/>
    <property type="match status" value="1"/>
</dbReference>
<feature type="region of interest" description="Disordered" evidence="1">
    <location>
        <begin position="107"/>
        <end position="134"/>
    </location>
</feature>
<dbReference type="EMBL" id="JADBEM010000001">
    <property type="protein sequence ID" value="MBE1604305.1"/>
    <property type="molecule type" value="Genomic_DNA"/>
</dbReference>
<proteinExistence type="predicted"/>
<feature type="domain" description="VOC" evidence="2">
    <location>
        <begin position="2"/>
        <end position="134"/>
    </location>
</feature>
<dbReference type="CDD" id="cd06587">
    <property type="entry name" value="VOC"/>
    <property type="match status" value="1"/>
</dbReference>
<dbReference type="SUPFAM" id="SSF54593">
    <property type="entry name" value="Glyoxalase/Bleomycin resistance protein/Dihydroxybiphenyl dioxygenase"/>
    <property type="match status" value="1"/>
</dbReference>
<dbReference type="Proteomes" id="UP000638648">
    <property type="component" value="Unassembled WGS sequence"/>
</dbReference>
<protein>
    <submittedName>
        <fullName evidence="3">Catechol 2,3-dioxygenase-like lactoylglutathione lyase family enzyme</fullName>
    </submittedName>
</protein>
<comment type="caution">
    <text evidence="3">The sequence shown here is derived from an EMBL/GenBank/DDBJ whole genome shotgun (WGS) entry which is preliminary data.</text>
</comment>
<evidence type="ECO:0000259" key="2">
    <source>
        <dbReference type="PROSITE" id="PS51819"/>
    </source>
</evidence>
<dbReference type="InterPro" id="IPR004360">
    <property type="entry name" value="Glyas_Fos-R_dOase_dom"/>
</dbReference>
<dbReference type="GO" id="GO:0016829">
    <property type="term" value="F:lyase activity"/>
    <property type="evidence" value="ECO:0007669"/>
    <property type="project" value="UniProtKB-KW"/>
</dbReference>